<reference evidence="1 2" key="1">
    <citation type="journal article" date="2020" name="Cell">
        <title>Large-Scale Comparative Analyses of Tick Genomes Elucidate Their Genetic Diversity and Vector Capacities.</title>
        <authorList>
            <consortium name="Tick Genome and Microbiome Consortium (TIGMIC)"/>
            <person name="Jia N."/>
            <person name="Wang J."/>
            <person name="Shi W."/>
            <person name="Du L."/>
            <person name="Sun Y."/>
            <person name="Zhan W."/>
            <person name="Jiang J.F."/>
            <person name="Wang Q."/>
            <person name="Zhang B."/>
            <person name="Ji P."/>
            <person name="Bell-Sakyi L."/>
            <person name="Cui X.M."/>
            <person name="Yuan T.T."/>
            <person name="Jiang B.G."/>
            <person name="Yang W.F."/>
            <person name="Lam T.T."/>
            <person name="Chang Q.C."/>
            <person name="Ding S.J."/>
            <person name="Wang X.J."/>
            <person name="Zhu J.G."/>
            <person name="Ruan X.D."/>
            <person name="Zhao L."/>
            <person name="Wei J.T."/>
            <person name="Ye R.Z."/>
            <person name="Que T.C."/>
            <person name="Du C.H."/>
            <person name="Zhou Y.H."/>
            <person name="Cheng J.X."/>
            <person name="Dai P.F."/>
            <person name="Guo W.B."/>
            <person name="Han X.H."/>
            <person name="Huang E.J."/>
            <person name="Li L.F."/>
            <person name="Wei W."/>
            <person name="Gao Y.C."/>
            <person name="Liu J.Z."/>
            <person name="Shao H.Z."/>
            <person name="Wang X."/>
            <person name="Wang C.C."/>
            <person name="Yang T.C."/>
            <person name="Huo Q.B."/>
            <person name="Li W."/>
            <person name="Chen H.Y."/>
            <person name="Chen S.E."/>
            <person name="Zhou L.G."/>
            <person name="Ni X.B."/>
            <person name="Tian J.H."/>
            <person name="Sheng Y."/>
            <person name="Liu T."/>
            <person name="Pan Y.S."/>
            <person name="Xia L.Y."/>
            <person name="Li J."/>
            <person name="Zhao F."/>
            <person name="Cao W.C."/>
        </authorList>
    </citation>
    <scope>NUCLEOTIDE SEQUENCE [LARGE SCALE GENOMIC DNA]</scope>
    <source>
        <strain evidence="1">Iper-2018</strain>
    </source>
</reference>
<comment type="caution">
    <text evidence="1">The sequence shown here is derived from an EMBL/GenBank/DDBJ whole genome shotgun (WGS) entry which is preliminary data.</text>
</comment>
<proteinExistence type="predicted"/>
<organism evidence="1 2">
    <name type="scientific">Ixodes persulcatus</name>
    <name type="common">Taiga tick</name>
    <dbReference type="NCBI Taxonomy" id="34615"/>
    <lineage>
        <taxon>Eukaryota</taxon>
        <taxon>Metazoa</taxon>
        <taxon>Ecdysozoa</taxon>
        <taxon>Arthropoda</taxon>
        <taxon>Chelicerata</taxon>
        <taxon>Arachnida</taxon>
        <taxon>Acari</taxon>
        <taxon>Parasitiformes</taxon>
        <taxon>Ixodida</taxon>
        <taxon>Ixodoidea</taxon>
        <taxon>Ixodidae</taxon>
        <taxon>Ixodinae</taxon>
        <taxon>Ixodes</taxon>
    </lineage>
</organism>
<evidence type="ECO:0000313" key="2">
    <source>
        <dbReference type="Proteomes" id="UP000805193"/>
    </source>
</evidence>
<dbReference type="EMBL" id="JABSTQ010004873">
    <property type="protein sequence ID" value="KAG0440761.1"/>
    <property type="molecule type" value="Genomic_DNA"/>
</dbReference>
<dbReference type="Proteomes" id="UP000805193">
    <property type="component" value="Unassembled WGS sequence"/>
</dbReference>
<keyword evidence="2" id="KW-1185">Reference proteome</keyword>
<accession>A0AC60QRI2</accession>
<sequence length="483" mass="54530">MKIIGTFMAISRLVWALAALAAGAAAAIHKDAAARVSKKVENGGGSRGTVVCYYQTWAYKRPAPMKYDIEDIPVDLCSHLIYSFVGLDNKTWTVNNIDEDFDNKQDGLRRFVALKKKHPHLKTLLAVGGWDEGGRKYSEMVSDKAKRKTFVKSALEWVLKYSFDGFDLDWEYPGASDRQGRYSDKENFLELVKEIRVAFDEHKLLLTCAVPVAKFRLDEGYEVEQLAKLFDHIHVMSYDLRGNWAGFADVHSPLFKRPFDQWAYEKLNVDDGLKLWVSRGAPKHKLIVGIPLYGRTYTLGSKENHGLRAPIVQWVNGGDPGEFTNATGFQAYFEVCKNVKENGWTRRWDKDGSCPYAFKDNQWVGYEDEESVAIKMKYIKEQGYGGAMVWAVDMDDYRGECGRKNALMTIIHESVKDYVAPAPAPNPTVPEGAKPGSQEGSKSTVSQGTTTTTTHRPRPPPGHVKCEDNTFDFYPHETDCTKY</sequence>
<gene>
    <name evidence="1" type="ORF">HPB47_016185</name>
</gene>
<protein>
    <submittedName>
        <fullName evidence="1">Uncharacterized protein</fullName>
    </submittedName>
</protein>
<evidence type="ECO:0000313" key="1">
    <source>
        <dbReference type="EMBL" id="KAG0440761.1"/>
    </source>
</evidence>
<feature type="non-terminal residue" evidence="1">
    <location>
        <position position="483"/>
    </location>
</feature>
<name>A0AC60QRI2_IXOPE</name>